<evidence type="ECO:0000313" key="3">
    <source>
        <dbReference type="EMBL" id="GAA4385102.1"/>
    </source>
</evidence>
<organism evidence="3 4">
    <name type="scientific">Brevibacterium pityocampae</name>
    <dbReference type="NCBI Taxonomy" id="506594"/>
    <lineage>
        <taxon>Bacteria</taxon>
        <taxon>Bacillati</taxon>
        <taxon>Actinomycetota</taxon>
        <taxon>Actinomycetes</taxon>
        <taxon>Micrococcales</taxon>
        <taxon>Brevibacteriaceae</taxon>
        <taxon>Brevibacterium</taxon>
    </lineage>
</organism>
<keyword evidence="2" id="KW-0472">Membrane</keyword>
<gene>
    <name evidence="3" type="ORF">GCM10023167_06520</name>
</gene>
<evidence type="ECO:0000256" key="2">
    <source>
        <dbReference type="SAM" id="Phobius"/>
    </source>
</evidence>
<comment type="caution">
    <text evidence="3">The sequence shown here is derived from an EMBL/GenBank/DDBJ whole genome shotgun (WGS) entry which is preliminary data.</text>
</comment>
<reference evidence="4" key="1">
    <citation type="journal article" date="2019" name="Int. J. Syst. Evol. Microbiol.">
        <title>The Global Catalogue of Microorganisms (GCM) 10K type strain sequencing project: providing services to taxonomists for standard genome sequencing and annotation.</title>
        <authorList>
            <consortium name="The Broad Institute Genomics Platform"/>
            <consortium name="The Broad Institute Genome Sequencing Center for Infectious Disease"/>
            <person name="Wu L."/>
            <person name="Ma J."/>
        </authorList>
    </citation>
    <scope>NUCLEOTIDE SEQUENCE [LARGE SCALE GENOMIC DNA]</scope>
    <source>
        <strain evidence="4">JCM 17808</strain>
    </source>
</reference>
<keyword evidence="4" id="KW-1185">Reference proteome</keyword>
<dbReference type="EMBL" id="BAABGL010000003">
    <property type="protein sequence ID" value="GAA4385102.1"/>
    <property type="molecule type" value="Genomic_DNA"/>
</dbReference>
<keyword evidence="2" id="KW-1133">Transmembrane helix</keyword>
<dbReference type="SUPFAM" id="SSF50969">
    <property type="entry name" value="YVTN repeat-like/Quinoprotein amine dehydrogenase"/>
    <property type="match status" value="1"/>
</dbReference>
<dbReference type="InterPro" id="IPR011044">
    <property type="entry name" value="Quino_amine_DH_bsu"/>
</dbReference>
<feature type="compositionally biased region" description="Low complexity" evidence="1">
    <location>
        <begin position="93"/>
        <end position="122"/>
    </location>
</feature>
<name>A0ABP8J5I0_9MICO</name>
<dbReference type="Proteomes" id="UP001500642">
    <property type="component" value="Unassembled WGS sequence"/>
</dbReference>
<feature type="compositionally biased region" description="Low complexity" evidence="1">
    <location>
        <begin position="133"/>
        <end position="145"/>
    </location>
</feature>
<sequence>MLVSVVVAARLPVSESRTEVTRSMPIAQVHVSADRSAEATVDGATSHHPDLGAAMTRLTALAREGGQPVTLEIHDDGTVRTLHIDPSGRVSMQAAPLAPSQQSAPSQPAAPSQQSEIPAAAPEEPPAPEETDPAAASPPRASTPDGYPIGTPYSGPAAPGANARTRRRAQRQADRRTAAQSARSAPTRSKAPDSGAARHHPRRSRVRGLTAPTIVLAVMLVVALGAYFLPRIIGSPDGLTPQSIPAGSTNTSEDSLALEDGRTPVPGFAAQPTWESEVPATASVTATGRGVLVVDGNALAVLDPETGESRYTEDIDAPISFAVDTVIDGERALVWRTGDRAQALFDGETAPIEYTIPDDARISSAGTSVLIKEGNSLSTFTRDGLTAIPTPDPGYTPMALDGTALISAEFSGTVTTTDVDTAESSEILLESPSDDLQIFRWVTAGHGKIVSLWGEPGASATSGHRIQLVVHSAADGRIFSTVSTTTDAVGEANWVRGQGYRLAVIGPYLFTVDGGLLVRNATAHHLRMAEPRGEIVPSSIDDTRYLLHGNTAWRSDANLLAVTDSGSHAIVRTGQDRVVGYPAQ</sequence>
<protein>
    <recommendedName>
        <fullName evidence="5">PQQ-like domain-containing protein</fullName>
    </recommendedName>
</protein>
<accession>A0ABP8J5I0</accession>
<keyword evidence="2" id="KW-0812">Transmembrane</keyword>
<dbReference type="RefSeq" id="WP_345029818.1">
    <property type="nucleotide sequence ID" value="NZ_BAABGL010000003.1"/>
</dbReference>
<evidence type="ECO:0000313" key="4">
    <source>
        <dbReference type="Proteomes" id="UP001500642"/>
    </source>
</evidence>
<proteinExistence type="predicted"/>
<feature type="compositionally biased region" description="Low complexity" evidence="1">
    <location>
        <begin position="178"/>
        <end position="189"/>
    </location>
</feature>
<evidence type="ECO:0000256" key="1">
    <source>
        <dbReference type="SAM" id="MobiDB-lite"/>
    </source>
</evidence>
<feature type="transmembrane region" description="Helical" evidence="2">
    <location>
        <begin position="208"/>
        <end position="229"/>
    </location>
</feature>
<feature type="region of interest" description="Disordered" evidence="1">
    <location>
        <begin position="93"/>
        <end position="205"/>
    </location>
</feature>
<evidence type="ECO:0008006" key="5">
    <source>
        <dbReference type="Google" id="ProtNLM"/>
    </source>
</evidence>